<comment type="cofactor">
    <cofactor evidence="1 9">
        <name>FAD</name>
        <dbReference type="ChEBI" id="CHEBI:57692"/>
    </cofactor>
</comment>
<evidence type="ECO:0000256" key="10">
    <source>
        <dbReference type="RuleBase" id="RU003968"/>
    </source>
</evidence>
<dbReference type="PIRSF" id="PIRSF000137">
    <property type="entry name" value="Alcohol_oxidase"/>
    <property type="match status" value="1"/>
</dbReference>
<dbReference type="Pfam" id="PF05199">
    <property type="entry name" value="GMC_oxred_C"/>
    <property type="match status" value="1"/>
</dbReference>
<evidence type="ECO:0000259" key="11">
    <source>
        <dbReference type="PROSITE" id="PS00623"/>
    </source>
</evidence>
<dbReference type="Proteomes" id="UP000559256">
    <property type="component" value="Unassembled WGS sequence"/>
</dbReference>
<evidence type="ECO:0000256" key="7">
    <source>
        <dbReference type="ARBA" id="ARBA00023180"/>
    </source>
</evidence>
<dbReference type="Gene3D" id="3.30.560.10">
    <property type="entry name" value="Glucose Oxidase, domain 3"/>
    <property type="match status" value="1"/>
</dbReference>
<keyword evidence="6" id="KW-0560">Oxidoreductase</keyword>
<dbReference type="SUPFAM" id="SSF54373">
    <property type="entry name" value="FAD-linked reductases, C-terminal domain"/>
    <property type="match status" value="1"/>
</dbReference>
<dbReference type="PANTHER" id="PTHR11552:SF201">
    <property type="entry name" value="GLUCOSE-METHANOL-CHOLINE OXIDOREDUCTASE N-TERMINAL DOMAIN-CONTAINING PROTEIN"/>
    <property type="match status" value="1"/>
</dbReference>
<evidence type="ECO:0000256" key="6">
    <source>
        <dbReference type="ARBA" id="ARBA00023002"/>
    </source>
</evidence>
<evidence type="ECO:0000256" key="1">
    <source>
        <dbReference type="ARBA" id="ARBA00001974"/>
    </source>
</evidence>
<dbReference type="EMBL" id="JAACJM010000054">
    <property type="protein sequence ID" value="KAF5356626.1"/>
    <property type="molecule type" value="Genomic_DNA"/>
</dbReference>
<dbReference type="Gene3D" id="3.50.50.60">
    <property type="entry name" value="FAD/NAD(P)-binding domain"/>
    <property type="match status" value="1"/>
</dbReference>
<evidence type="ECO:0000256" key="3">
    <source>
        <dbReference type="ARBA" id="ARBA00022630"/>
    </source>
</evidence>
<feature type="binding site" evidence="9">
    <location>
        <position position="217"/>
    </location>
    <ligand>
        <name>FAD</name>
        <dbReference type="ChEBI" id="CHEBI:57692"/>
    </ligand>
</feature>
<name>A0A8H5G1M2_9AGAR</name>
<comment type="caution">
    <text evidence="13">The sequence shown here is derived from an EMBL/GenBank/DDBJ whole genome shotgun (WGS) entry which is preliminary data.</text>
</comment>
<evidence type="ECO:0000259" key="12">
    <source>
        <dbReference type="PROSITE" id="PS00624"/>
    </source>
</evidence>
<dbReference type="AlphaFoldDB" id="A0A8H5G1M2"/>
<evidence type="ECO:0000313" key="13">
    <source>
        <dbReference type="EMBL" id="KAF5356626.1"/>
    </source>
</evidence>
<dbReference type="GO" id="GO:0050660">
    <property type="term" value="F:flavin adenine dinucleotide binding"/>
    <property type="evidence" value="ECO:0007669"/>
    <property type="project" value="InterPro"/>
</dbReference>
<dbReference type="PANTHER" id="PTHR11552">
    <property type="entry name" value="GLUCOSE-METHANOL-CHOLINE GMC OXIDOREDUCTASE"/>
    <property type="match status" value="1"/>
</dbReference>
<evidence type="ECO:0000256" key="5">
    <source>
        <dbReference type="ARBA" id="ARBA00022827"/>
    </source>
</evidence>
<feature type="domain" description="Glucose-methanol-choline oxidoreductase N-terminal" evidence="12">
    <location>
        <begin position="258"/>
        <end position="272"/>
    </location>
</feature>
<accession>A0A8H5G1M2</accession>
<dbReference type="InterPro" id="IPR012132">
    <property type="entry name" value="GMC_OxRdtase"/>
</dbReference>
<dbReference type="InterPro" id="IPR007867">
    <property type="entry name" value="GMC_OxRtase_C"/>
</dbReference>
<evidence type="ECO:0000256" key="9">
    <source>
        <dbReference type="PIRSR" id="PIRSR000137-2"/>
    </source>
</evidence>
<keyword evidence="5 9" id="KW-0274">FAD</keyword>
<evidence type="ECO:0000256" key="4">
    <source>
        <dbReference type="ARBA" id="ARBA00022729"/>
    </source>
</evidence>
<feature type="active site" description="Proton acceptor" evidence="8">
    <location>
        <position position="560"/>
    </location>
</feature>
<dbReference type="Pfam" id="PF00732">
    <property type="entry name" value="GMC_oxred_N"/>
    <property type="match status" value="1"/>
</dbReference>
<reference evidence="13 14" key="1">
    <citation type="journal article" date="2020" name="ISME J.">
        <title>Uncovering the hidden diversity of litter-decomposition mechanisms in mushroom-forming fungi.</title>
        <authorList>
            <person name="Floudas D."/>
            <person name="Bentzer J."/>
            <person name="Ahren D."/>
            <person name="Johansson T."/>
            <person name="Persson P."/>
            <person name="Tunlid A."/>
        </authorList>
    </citation>
    <scope>NUCLEOTIDE SEQUENCE [LARGE SCALE GENOMIC DNA]</scope>
    <source>
        <strain evidence="13 14">CBS 291.85</strain>
    </source>
</reference>
<proteinExistence type="inferred from homology"/>
<gene>
    <name evidence="13" type="ORF">D9758_008257</name>
</gene>
<organism evidence="13 14">
    <name type="scientific">Tetrapyrgos nigripes</name>
    <dbReference type="NCBI Taxonomy" id="182062"/>
    <lineage>
        <taxon>Eukaryota</taxon>
        <taxon>Fungi</taxon>
        <taxon>Dikarya</taxon>
        <taxon>Basidiomycota</taxon>
        <taxon>Agaricomycotina</taxon>
        <taxon>Agaricomycetes</taxon>
        <taxon>Agaricomycetidae</taxon>
        <taxon>Agaricales</taxon>
        <taxon>Marasmiineae</taxon>
        <taxon>Marasmiaceae</taxon>
        <taxon>Tetrapyrgos</taxon>
    </lineage>
</organism>
<dbReference type="InterPro" id="IPR036188">
    <property type="entry name" value="FAD/NAD-bd_sf"/>
</dbReference>
<comment type="similarity">
    <text evidence="2 10">Belongs to the GMC oxidoreductase family.</text>
</comment>
<sequence length="582" mass="64065">MPVSTAAEVAGKSFDFVVVGGGTAGLAVAARISENPDVSVLVLEAGAANFDHPLITKSSQHAVQFGNPDLDWGFQTIPQKHGLDMIYYWNRGKSLGGSSTINFQCWTHPSKNDIDNWEKLGNPGWNWDMYEKYVDRVYRVDPAPRSQVEGWKIWDITKSSGSGIPKAPNPYHGNPNGVSVKLSTFDPQTFHRCDSATAYLRPNLQRPNLTVVTSALVHKLVLDQSSTPVKATGVEFSNGNINEPFVVNIQREVVICSGALKSSQILELSGIGRRDVLREIGVPVKVELPGVGENVQEHQVISIAFELKADSIDDTWDIFRDEAGYILQGELLAQGKGSHTVGISNLTYTPLSTFTGMERAKELYSAQKARIEEDMKAANVVPGLADQYKLMLESLNPEKDIPSVEICGYPGYISFPKGPEKDKKYYSICMMSNHNFGRGTIHATSSDPSVQPAMDPHYFEHDYDTQSLVEGVRFARKIAETEPFKHAIDHEHSPGPEVQTQEQLEEWIKKGSTTVFHTIGSCSMLPLDKNGVVDTNLKVYGTANVRVADLSIVPLHIAAHTQATAYTIGERAADIIRETLKN</sequence>
<keyword evidence="14" id="KW-1185">Reference proteome</keyword>
<evidence type="ECO:0000313" key="14">
    <source>
        <dbReference type="Proteomes" id="UP000559256"/>
    </source>
</evidence>
<dbReference type="OrthoDB" id="269227at2759"/>
<dbReference type="GO" id="GO:0016614">
    <property type="term" value="F:oxidoreductase activity, acting on CH-OH group of donors"/>
    <property type="evidence" value="ECO:0007669"/>
    <property type="project" value="InterPro"/>
</dbReference>
<keyword evidence="4" id="KW-0732">Signal</keyword>
<keyword evidence="7" id="KW-0325">Glycoprotein</keyword>
<evidence type="ECO:0000256" key="2">
    <source>
        <dbReference type="ARBA" id="ARBA00010790"/>
    </source>
</evidence>
<dbReference type="PROSITE" id="PS00624">
    <property type="entry name" value="GMC_OXRED_2"/>
    <property type="match status" value="1"/>
</dbReference>
<evidence type="ECO:0000256" key="8">
    <source>
        <dbReference type="PIRSR" id="PIRSR000137-1"/>
    </source>
</evidence>
<protein>
    <recommendedName>
        <fullName evidence="11 12">Glucose-methanol-choline oxidoreductase N-terminal domain-containing protein</fullName>
    </recommendedName>
</protein>
<feature type="domain" description="Glucose-methanol-choline oxidoreductase N-terminal" evidence="11">
    <location>
        <begin position="92"/>
        <end position="115"/>
    </location>
</feature>
<dbReference type="InterPro" id="IPR000172">
    <property type="entry name" value="GMC_OxRdtase_N"/>
</dbReference>
<dbReference type="PROSITE" id="PS00623">
    <property type="entry name" value="GMC_OXRED_1"/>
    <property type="match status" value="1"/>
</dbReference>
<dbReference type="SUPFAM" id="SSF51905">
    <property type="entry name" value="FAD/NAD(P)-binding domain"/>
    <property type="match status" value="1"/>
</dbReference>
<keyword evidence="3 10" id="KW-0285">Flavoprotein</keyword>
<feature type="active site" description="Proton donor" evidence="8">
    <location>
        <position position="517"/>
    </location>
</feature>